<dbReference type="PANTHER" id="PTHR30560">
    <property type="entry name" value="TRIGGER FACTOR CHAPERONE AND PEPTIDYL-PROLYL CIS/TRANS ISOMERASE"/>
    <property type="match status" value="1"/>
</dbReference>
<comment type="caution">
    <text evidence="15">The sequence shown here is derived from an EMBL/GenBank/DDBJ whole genome shotgun (WGS) entry which is preliminary data.</text>
</comment>
<feature type="compositionally biased region" description="Polar residues" evidence="11">
    <location>
        <begin position="1"/>
        <end position="12"/>
    </location>
</feature>
<dbReference type="InterPro" id="IPR001179">
    <property type="entry name" value="PPIase_FKBP_dom"/>
</dbReference>
<accession>A0A917K1V4</accession>
<evidence type="ECO:0000256" key="9">
    <source>
        <dbReference type="ARBA" id="ARBA00029986"/>
    </source>
</evidence>
<dbReference type="InterPro" id="IPR027304">
    <property type="entry name" value="Trigger_fact/SurA_dom_sf"/>
</dbReference>
<feature type="domain" description="Trigger factor ribosome-binding bacterial" evidence="13">
    <location>
        <begin position="65"/>
        <end position="207"/>
    </location>
</feature>
<dbReference type="EMBL" id="BMKW01000001">
    <property type="protein sequence ID" value="GGI97976.1"/>
    <property type="molecule type" value="Genomic_DNA"/>
</dbReference>
<evidence type="ECO:0000259" key="14">
    <source>
        <dbReference type="Pfam" id="PF05698"/>
    </source>
</evidence>
<organism evidence="15 16">
    <name type="scientific">Neoroseomonas lacus</name>
    <dbReference type="NCBI Taxonomy" id="287609"/>
    <lineage>
        <taxon>Bacteria</taxon>
        <taxon>Pseudomonadati</taxon>
        <taxon>Pseudomonadota</taxon>
        <taxon>Alphaproteobacteria</taxon>
        <taxon>Acetobacterales</taxon>
        <taxon>Acetobacteraceae</taxon>
        <taxon>Neoroseomonas</taxon>
    </lineage>
</organism>
<dbReference type="InterPro" id="IPR008881">
    <property type="entry name" value="Trigger_fac_ribosome-bd_bac"/>
</dbReference>
<evidence type="ECO:0000313" key="16">
    <source>
        <dbReference type="Proteomes" id="UP000661507"/>
    </source>
</evidence>
<protein>
    <recommendedName>
        <fullName evidence="4 10">Trigger factor</fullName>
        <shortName evidence="10">TF</shortName>
        <ecNumber evidence="3 10">5.2.1.8</ecNumber>
    </recommendedName>
    <alternativeName>
        <fullName evidence="9 10">PPIase</fullName>
    </alternativeName>
</protein>
<feature type="region of interest" description="Disordered" evidence="11">
    <location>
        <begin position="1"/>
        <end position="26"/>
    </location>
</feature>
<feature type="domain" description="PPIase FKBP-type" evidence="12">
    <location>
        <begin position="414"/>
        <end position="471"/>
    </location>
</feature>
<gene>
    <name evidence="10" type="primary">tig</name>
    <name evidence="15" type="ORF">GCM10011320_00920</name>
</gene>
<evidence type="ECO:0000256" key="3">
    <source>
        <dbReference type="ARBA" id="ARBA00013194"/>
    </source>
</evidence>
<reference evidence="15" key="1">
    <citation type="journal article" date="2014" name="Int. J. Syst. Evol. Microbiol.">
        <title>Complete genome sequence of Corynebacterium casei LMG S-19264T (=DSM 44701T), isolated from a smear-ripened cheese.</title>
        <authorList>
            <consortium name="US DOE Joint Genome Institute (JGI-PGF)"/>
            <person name="Walter F."/>
            <person name="Albersmeier A."/>
            <person name="Kalinowski J."/>
            <person name="Ruckert C."/>
        </authorList>
    </citation>
    <scope>NUCLEOTIDE SEQUENCE</scope>
    <source>
        <strain evidence="15">CGMCC 1.3617</strain>
    </source>
</reference>
<dbReference type="GO" id="GO:0043022">
    <property type="term" value="F:ribosome binding"/>
    <property type="evidence" value="ECO:0007669"/>
    <property type="project" value="TreeGrafter"/>
</dbReference>
<dbReference type="InterPro" id="IPR008880">
    <property type="entry name" value="Trigger_fac_C"/>
</dbReference>
<keyword evidence="6 10" id="KW-0143">Chaperone</keyword>
<dbReference type="SUPFAM" id="SSF109998">
    <property type="entry name" value="Triger factor/SurA peptide-binding domain-like"/>
    <property type="match status" value="1"/>
</dbReference>
<keyword evidence="10" id="KW-0132">Cell division</keyword>
<dbReference type="AlphaFoldDB" id="A0A917K1V4"/>
<sequence>MESRASCATSRASPPRGASVGGRGGTGRHAGFRFQWRKPWGFDSLRPHQSAPLVFSSLLDGRPSMQVTELANDGLKRAYSVTVTAADISASRDKRLAEIAKTVTMPGFRPGKVPMSVVKQRYGSAVLGEVLEQSVTDTSRQVVTDRGLKPAMQPKIELTNFAEGADLEYRMDLEVLPDVPMPDFSGIALERLKAEPTDEVIDKTLATIAERNGELADAEPRPATTGDVLVCDFTGRLPADLLKNGPGLGARPGKPGEVPTGWTLEVTSGLESEIAAIGSEAGRPYFDVKVTGTPDEKGVLRLRPGSATDVPVKAADVLTMVTRLRIVDGALPAAGVVRFGFNEAAEGCDVVYHHKKSALGSDDDGITATLADGPAPVQVQPIIIAQLPAGVPVDMTLRVGPVRVFAGAEEPEARIFAGGTATDMPIEVGGQGFIPGFTEQMDGMAPGESRDINVVFPGDYGSAELAGKHARFTIDAKALKTRTPRAVDDELAKTVGMADLAALKEAIRSSLQREYDGLARLKLKRALLDSLAEKASFPVPESMVEAEFTQIWQRVEADLKAGRLDEDDKGKDEETLKAEYRTIAERRIRLGLMLSEIGRTNNVQVGQEEMQRAVFQEASRYPGQEQQVLEFFRKNPQAAENLRAPLFEEKVVDFMIELAKVTDRQVTAEELNAEATAAA</sequence>
<keyword evidence="7 10" id="KW-0413">Isomerase</keyword>
<dbReference type="InterPro" id="IPR046357">
    <property type="entry name" value="PPIase_dom_sf"/>
</dbReference>
<dbReference type="GO" id="GO:0003755">
    <property type="term" value="F:peptidyl-prolyl cis-trans isomerase activity"/>
    <property type="evidence" value="ECO:0007669"/>
    <property type="project" value="UniProtKB-UniRule"/>
</dbReference>
<comment type="catalytic activity">
    <reaction evidence="1 10">
        <text>[protein]-peptidylproline (omega=180) = [protein]-peptidylproline (omega=0)</text>
        <dbReference type="Rhea" id="RHEA:16237"/>
        <dbReference type="Rhea" id="RHEA-COMP:10747"/>
        <dbReference type="Rhea" id="RHEA-COMP:10748"/>
        <dbReference type="ChEBI" id="CHEBI:83833"/>
        <dbReference type="ChEBI" id="CHEBI:83834"/>
        <dbReference type="EC" id="5.2.1.8"/>
    </reaction>
</comment>
<reference evidence="15" key="2">
    <citation type="submission" date="2020-09" db="EMBL/GenBank/DDBJ databases">
        <authorList>
            <person name="Sun Q."/>
            <person name="Zhou Y."/>
        </authorList>
    </citation>
    <scope>NUCLEOTIDE SEQUENCE</scope>
    <source>
        <strain evidence="15">CGMCC 1.3617</strain>
    </source>
</reference>
<evidence type="ECO:0000256" key="1">
    <source>
        <dbReference type="ARBA" id="ARBA00000971"/>
    </source>
</evidence>
<dbReference type="NCBIfam" id="TIGR00115">
    <property type="entry name" value="tig"/>
    <property type="match status" value="1"/>
</dbReference>
<dbReference type="InterPro" id="IPR036611">
    <property type="entry name" value="Trigger_fac_ribosome-bd_sf"/>
</dbReference>
<evidence type="ECO:0000256" key="2">
    <source>
        <dbReference type="ARBA" id="ARBA00005464"/>
    </source>
</evidence>
<evidence type="ECO:0000259" key="13">
    <source>
        <dbReference type="Pfam" id="PF05697"/>
    </source>
</evidence>
<dbReference type="HAMAP" id="MF_00303">
    <property type="entry name" value="Trigger_factor_Tig"/>
    <property type="match status" value="1"/>
</dbReference>
<evidence type="ECO:0000256" key="10">
    <source>
        <dbReference type="HAMAP-Rule" id="MF_00303"/>
    </source>
</evidence>
<dbReference type="Pfam" id="PF05697">
    <property type="entry name" value="Trigger_N"/>
    <property type="match status" value="1"/>
</dbReference>
<dbReference type="GO" id="GO:0043335">
    <property type="term" value="P:protein unfolding"/>
    <property type="evidence" value="ECO:0007669"/>
    <property type="project" value="TreeGrafter"/>
</dbReference>
<keyword evidence="10" id="KW-0131">Cell cycle</keyword>
<dbReference type="EC" id="5.2.1.8" evidence="3 10"/>
<dbReference type="Pfam" id="PF00254">
    <property type="entry name" value="FKBP_C"/>
    <property type="match status" value="1"/>
</dbReference>
<dbReference type="GO" id="GO:0051083">
    <property type="term" value="P:'de novo' cotranslational protein folding"/>
    <property type="evidence" value="ECO:0007669"/>
    <property type="project" value="TreeGrafter"/>
</dbReference>
<evidence type="ECO:0000313" key="15">
    <source>
        <dbReference type="EMBL" id="GGI97976.1"/>
    </source>
</evidence>
<dbReference type="PANTHER" id="PTHR30560:SF3">
    <property type="entry name" value="TRIGGER FACTOR-LIKE PROTEIN TIG, CHLOROPLASTIC"/>
    <property type="match status" value="1"/>
</dbReference>
<dbReference type="InterPro" id="IPR037041">
    <property type="entry name" value="Trigger_fac_C_sf"/>
</dbReference>
<proteinExistence type="inferred from homology"/>
<feature type="domain" description="Trigger factor C-terminal" evidence="14">
    <location>
        <begin position="500"/>
        <end position="656"/>
    </location>
</feature>
<comment type="domain">
    <text evidence="10">Consists of 3 domains; the N-terminus binds the ribosome, the middle domain has PPIase activity, while the C-terminus has intrinsic chaperone activity on its own.</text>
</comment>
<keyword evidence="5 10" id="KW-0697">Rotamase</keyword>
<dbReference type="GO" id="GO:0015031">
    <property type="term" value="P:protein transport"/>
    <property type="evidence" value="ECO:0007669"/>
    <property type="project" value="UniProtKB-UniRule"/>
</dbReference>
<comment type="subcellular location">
    <subcellularLocation>
        <location evidence="10">Cytoplasm</location>
    </subcellularLocation>
    <text evidence="10">About half TF is bound to the ribosome near the polypeptide exit tunnel while the other half is free in the cytoplasm.</text>
</comment>
<dbReference type="InterPro" id="IPR005215">
    <property type="entry name" value="Trig_fac"/>
</dbReference>
<evidence type="ECO:0000259" key="12">
    <source>
        <dbReference type="Pfam" id="PF00254"/>
    </source>
</evidence>
<evidence type="ECO:0000256" key="7">
    <source>
        <dbReference type="ARBA" id="ARBA00023235"/>
    </source>
</evidence>
<evidence type="ECO:0000256" key="8">
    <source>
        <dbReference type="ARBA" id="ARBA00024849"/>
    </source>
</evidence>
<dbReference type="GO" id="GO:0044183">
    <property type="term" value="F:protein folding chaperone"/>
    <property type="evidence" value="ECO:0007669"/>
    <property type="project" value="TreeGrafter"/>
</dbReference>
<dbReference type="Pfam" id="PF05698">
    <property type="entry name" value="Trigger_C"/>
    <property type="match status" value="1"/>
</dbReference>
<evidence type="ECO:0000256" key="6">
    <source>
        <dbReference type="ARBA" id="ARBA00023186"/>
    </source>
</evidence>
<dbReference type="Gene3D" id="3.30.70.1050">
    <property type="entry name" value="Trigger factor ribosome-binding domain"/>
    <property type="match status" value="1"/>
</dbReference>
<comment type="similarity">
    <text evidence="2 10">Belongs to the FKBP-type PPIase family. Tig subfamily.</text>
</comment>
<dbReference type="SUPFAM" id="SSF54534">
    <property type="entry name" value="FKBP-like"/>
    <property type="match status" value="1"/>
</dbReference>
<comment type="function">
    <text evidence="8 10">Involved in protein export. Acts as a chaperone by maintaining the newly synthesized protein in an open conformation. Functions as a peptidyl-prolyl cis-trans isomerase.</text>
</comment>
<dbReference type="GO" id="GO:0005737">
    <property type="term" value="C:cytoplasm"/>
    <property type="evidence" value="ECO:0007669"/>
    <property type="project" value="UniProtKB-SubCell"/>
</dbReference>
<keyword evidence="10" id="KW-0963">Cytoplasm</keyword>
<evidence type="ECO:0000256" key="11">
    <source>
        <dbReference type="SAM" id="MobiDB-lite"/>
    </source>
</evidence>
<keyword evidence="16" id="KW-1185">Reference proteome</keyword>
<name>A0A917K1V4_9PROT</name>
<dbReference type="Gene3D" id="1.10.3120.10">
    <property type="entry name" value="Trigger factor, C-terminal domain"/>
    <property type="match status" value="1"/>
</dbReference>
<dbReference type="Proteomes" id="UP000661507">
    <property type="component" value="Unassembled WGS sequence"/>
</dbReference>
<dbReference type="SUPFAM" id="SSF102735">
    <property type="entry name" value="Trigger factor ribosome-binding domain"/>
    <property type="match status" value="1"/>
</dbReference>
<evidence type="ECO:0000256" key="4">
    <source>
        <dbReference type="ARBA" id="ARBA00016902"/>
    </source>
</evidence>
<dbReference type="GO" id="GO:0051301">
    <property type="term" value="P:cell division"/>
    <property type="evidence" value="ECO:0007669"/>
    <property type="project" value="UniProtKB-KW"/>
</dbReference>
<dbReference type="Gene3D" id="3.10.50.40">
    <property type="match status" value="1"/>
</dbReference>
<evidence type="ECO:0000256" key="5">
    <source>
        <dbReference type="ARBA" id="ARBA00023110"/>
    </source>
</evidence>